<proteinExistence type="predicted"/>
<reference evidence="2" key="1">
    <citation type="submission" date="2021-12" db="EMBL/GenBank/DDBJ databases">
        <authorList>
            <person name="King R."/>
        </authorList>
    </citation>
    <scope>NUCLEOTIDE SEQUENCE</scope>
</reference>
<dbReference type="InterPro" id="IPR025398">
    <property type="entry name" value="DUF4371"/>
</dbReference>
<feature type="domain" description="DUF4371" evidence="1">
    <location>
        <begin position="175"/>
        <end position="364"/>
    </location>
</feature>
<dbReference type="InterPro" id="IPR012337">
    <property type="entry name" value="RNaseH-like_sf"/>
</dbReference>
<keyword evidence="3" id="KW-1185">Reference proteome</keyword>
<accession>A0A9P0AZ22</accession>
<evidence type="ECO:0000313" key="2">
    <source>
        <dbReference type="EMBL" id="CAH0551202.1"/>
    </source>
</evidence>
<dbReference type="Proteomes" id="UP001154078">
    <property type="component" value="Chromosome 2"/>
</dbReference>
<protein>
    <recommendedName>
        <fullName evidence="1">DUF4371 domain-containing protein</fullName>
    </recommendedName>
</protein>
<dbReference type="EMBL" id="OV121133">
    <property type="protein sequence ID" value="CAH0551202.1"/>
    <property type="molecule type" value="Genomic_DNA"/>
</dbReference>
<dbReference type="PANTHER" id="PTHR45749:SF35">
    <property type="entry name" value="AC-LIKE TRANSPOSASE-RELATED"/>
    <property type="match status" value="1"/>
</dbReference>
<dbReference type="Pfam" id="PF14291">
    <property type="entry name" value="DUF4371"/>
    <property type="match status" value="1"/>
</dbReference>
<dbReference type="AlphaFoldDB" id="A0A9P0AZ22"/>
<name>A0A9P0AZ22_BRAAE</name>
<dbReference type="PANTHER" id="PTHR45749">
    <property type="match status" value="1"/>
</dbReference>
<gene>
    <name evidence="2" type="ORF">MELIAE_LOCUS3867</name>
</gene>
<evidence type="ECO:0000313" key="3">
    <source>
        <dbReference type="Proteomes" id="UP001154078"/>
    </source>
</evidence>
<dbReference type="SUPFAM" id="SSF53098">
    <property type="entry name" value="Ribonuclease H-like"/>
    <property type="match status" value="1"/>
</dbReference>
<organism evidence="2 3">
    <name type="scientific">Brassicogethes aeneus</name>
    <name type="common">Rape pollen beetle</name>
    <name type="synonym">Meligethes aeneus</name>
    <dbReference type="NCBI Taxonomy" id="1431903"/>
    <lineage>
        <taxon>Eukaryota</taxon>
        <taxon>Metazoa</taxon>
        <taxon>Ecdysozoa</taxon>
        <taxon>Arthropoda</taxon>
        <taxon>Hexapoda</taxon>
        <taxon>Insecta</taxon>
        <taxon>Pterygota</taxon>
        <taxon>Neoptera</taxon>
        <taxon>Endopterygota</taxon>
        <taxon>Coleoptera</taxon>
        <taxon>Polyphaga</taxon>
        <taxon>Cucujiformia</taxon>
        <taxon>Nitidulidae</taxon>
        <taxon>Meligethinae</taxon>
        <taxon>Brassicogethes</taxon>
    </lineage>
</organism>
<sequence>MDKLLKPERLEIDIHSSDIGQQWMHWKRTFENFLEAAKVSKDKDKVNLPVVCSLVAECSDTKETIENVDSESNINDSDEIQEKEWMIQTSINFSDPATWENFDHHQRQTLVENGPVQIVDFPFPLDSNRRKFCVSYYKRNHEKSSDHMSNFQDWKELEFRLGKNKTIDSENLRLIRQEERYWQQVLERLIALVRVLGAQNLAFGGTHEQIFKSDNGNFLKFVEYLALFDPVMHEHLRKIQDKETHIHYLGKEIQNEMIKLLFGAVQKKIVACVRSAKYYSLILDCTPDVSHTEQMTIIIRFVDLIDERGGYIKEHFLGFVPVLETTGAGLTEKILEVLKKLSLPFENLRGQGFDNGSNMKGKNSGVQRRILDKNPRALFVPCSSHSLNLVVNDAA</sequence>
<dbReference type="OrthoDB" id="10066376at2759"/>
<evidence type="ECO:0000259" key="1">
    <source>
        <dbReference type="Pfam" id="PF14291"/>
    </source>
</evidence>